<reference evidence="4" key="1">
    <citation type="journal article" date="2013" name="Genome Biol.">
        <title>Draft genome of the mountain pine beetle, Dendroctonus ponderosae Hopkins, a major forest pest.</title>
        <authorList>
            <person name="Keeling C.I."/>
            <person name="Yuen M.M."/>
            <person name="Liao N.Y."/>
            <person name="Docking T.R."/>
            <person name="Chan S.K."/>
            <person name="Taylor G.A."/>
            <person name="Palmquist D.L."/>
            <person name="Jackman S.D."/>
            <person name="Nguyen A."/>
            <person name="Li M."/>
            <person name="Henderson H."/>
            <person name="Janes J.K."/>
            <person name="Zhao Y."/>
            <person name="Pandoh P."/>
            <person name="Moore R."/>
            <person name="Sperling F.A."/>
            <person name="Huber D.P."/>
            <person name="Birol I."/>
            <person name="Jones S.J."/>
            <person name="Bohlmann J."/>
        </authorList>
    </citation>
    <scope>NUCLEOTIDE SEQUENCE</scope>
</reference>
<keyword evidence="1" id="KW-0175">Coiled coil</keyword>
<dbReference type="AlphaFoldDB" id="A0AAR5P773"/>
<dbReference type="RefSeq" id="XP_048522488.1">
    <property type="nucleotide sequence ID" value="XM_048666531.1"/>
</dbReference>
<dbReference type="KEGG" id="dpa:109535258"/>
<evidence type="ECO:0000256" key="1">
    <source>
        <dbReference type="SAM" id="Coils"/>
    </source>
</evidence>
<dbReference type="EnsemblMetazoa" id="XM_019901143.1">
    <property type="protein sequence ID" value="XP_019756702.1"/>
    <property type="gene ID" value="LOC109535258"/>
</dbReference>
<name>A0AAR5P773_DENPD</name>
<dbReference type="GeneID" id="109535258"/>
<organism evidence="3 4">
    <name type="scientific">Dendroctonus ponderosae</name>
    <name type="common">Mountain pine beetle</name>
    <dbReference type="NCBI Taxonomy" id="77166"/>
    <lineage>
        <taxon>Eukaryota</taxon>
        <taxon>Metazoa</taxon>
        <taxon>Ecdysozoa</taxon>
        <taxon>Arthropoda</taxon>
        <taxon>Hexapoda</taxon>
        <taxon>Insecta</taxon>
        <taxon>Pterygota</taxon>
        <taxon>Neoptera</taxon>
        <taxon>Endopterygota</taxon>
        <taxon>Coleoptera</taxon>
        <taxon>Polyphaga</taxon>
        <taxon>Cucujiformia</taxon>
        <taxon>Curculionidae</taxon>
        <taxon>Scolytinae</taxon>
        <taxon>Dendroctonus</taxon>
    </lineage>
</organism>
<feature type="region of interest" description="Disordered" evidence="2">
    <location>
        <begin position="1"/>
        <end position="20"/>
    </location>
</feature>
<evidence type="ECO:0000313" key="4">
    <source>
        <dbReference type="Proteomes" id="UP000019118"/>
    </source>
</evidence>
<feature type="coiled-coil region" evidence="1">
    <location>
        <begin position="109"/>
        <end position="136"/>
    </location>
</feature>
<dbReference type="Proteomes" id="UP000019118">
    <property type="component" value="Unassembled WGS sequence"/>
</dbReference>
<keyword evidence="4" id="KW-1185">Reference proteome</keyword>
<evidence type="ECO:0000313" key="3">
    <source>
        <dbReference type="EnsemblMetazoa" id="XP_019756702.1"/>
    </source>
</evidence>
<accession>A0AAR5P773</accession>
<proteinExistence type="predicted"/>
<evidence type="ECO:0000256" key="2">
    <source>
        <dbReference type="SAM" id="MobiDB-lite"/>
    </source>
</evidence>
<protein>
    <submittedName>
        <fullName evidence="3">Uncharacterized protein</fullName>
    </submittedName>
</protein>
<sequence>MDRIWPTPDSPLENDFSPSPRKALTNLEEVTNNVEDSTWSKLPGTRRFWIKSFILASQQKLYERSTNEYLPERDTDNEKHYYMETFSFGELDSIIPPVILLTAGVLASMSQTELDMRTMQEKIEPLEKNFEKLNVRSSLEFSGSLDQLESELSLSTIDNTTDSQHKLD</sequence>
<reference evidence="3" key="2">
    <citation type="submission" date="2024-08" db="UniProtKB">
        <authorList>
            <consortium name="EnsemblMetazoa"/>
        </authorList>
    </citation>
    <scope>IDENTIFICATION</scope>
</reference>